<gene>
    <name evidence="1" type="ORF">GCM10025869_20480</name>
</gene>
<sequence>MALAAGGVYAGAYFTSQATVGGQTVGTATVEIAAGTATSSAVLAVPSLLPGDTETTVITLENTGSEDIYYTVSLPATAGDDALEDALQVTVVAGAETHTRSLTAWQGGAYQYGVALGDGESIDLTVSVALAGTADDTLQGLDAGFAVTIDAIQARNHPVTAGWVA</sequence>
<evidence type="ECO:0000313" key="2">
    <source>
        <dbReference type="Proteomes" id="UP001157069"/>
    </source>
</evidence>
<name>A0ABQ6JWP8_9MICO</name>
<organism evidence="1 2">
    <name type="scientific">Homoserinibacter gongjuensis</name>
    <dbReference type="NCBI Taxonomy" id="1162968"/>
    <lineage>
        <taxon>Bacteria</taxon>
        <taxon>Bacillati</taxon>
        <taxon>Actinomycetota</taxon>
        <taxon>Actinomycetes</taxon>
        <taxon>Micrococcales</taxon>
        <taxon>Microbacteriaceae</taxon>
        <taxon>Homoserinibacter</taxon>
    </lineage>
</organism>
<evidence type="ECO:0008006" key="3">
    <source>
        <dbReference type="Google" id="ProtNLM"/>
    </source>
</evidence>
<dbReference type="Proteomes" id="UP001157069">
    <property type="component" value="Unassembled WGS sequence"/>
</dbReference>
<accession>A0ABQ6JWP8</accession>
<keyword evidence="2" id="KW-1185">Reference proteome</keyword>
<proteinExistence type="predicted"/>
<dbReference type="EMBL" id="BSVA01000001">
    <property type="protein sequence ID" value="GMA91519.1"/>
    <property type="molecule type" value="Genomic_DNA"/>
</dbReference>
<reference evidence="2" key="1">
    <citation type="journal article" date="2019" name="Int. J. Syst. Evol. Microbiol.">
        <title>The Global Catalogue of Microorganisms (GCM) 10K type strain sequencing project: providing services to taxonomists for standard genome sequencing and annotation.</title>
        <authorList>
            <consortium name="The Broad Institute Genomics Platform"/>
            <consortium name="The Broad Institute Genome Sequencing Center for Infectious Disease"/>
            <person name="Wu L."/>
            <person name="Ma J."/>
        </authorList>
    </citation>
    <scope>NUCLEOTIDE SEQUENCE [LARGE SCALE GENOMIC DNA]</scope>
    <source>
        <strain evidence="2">NBRC 108755</strain>
    </source>
</reference>
<protein>
    <recommendedName>
        <fullName evidence="3">DUF11 domain-containing protein</fullName>
    </recommendedName>
</protein>
<evidence type="ECO:0000313" key="1">
    <source>
        <dbReference type="EMBL" id="GMA91519.1"/>
    </source>
</evidence>
<comment type="caution">
    <text evidence="1">The sequence shown here is derived from an EMBL/GenBank/DDBJ whole genome shotgun (WGS) entry which is preliminary data.</text>
</comment>